<evidence type="ECO:0000256" key="10">
    <source>
        <dbReference type="PROSITE-ProRule" id="PRU00042"/>
    </source>
</evidence>
<feature type="domain" description="C2H2-type" evidence="12">
    <location>
        <begin position="408"/>
        <end position="435"/>
    </location>
</feature>
<dbReference type="Ensembl" id="ENSPKIT00000019085.1">
    <property type="protein sequence ID" value="ENSPKIP00000038096.1"/>
    <property type="gene ID" value="ENSPKIG00000016027.1"/>
</dbReference>
<dbReference type="InterPro" id="IPR013087">
    <property type="entry name" value="Znf_C2H2_type"/>
</dbReference>
<evidence type="ECO:0000256" key="7">
    <source>
        <dbReference type="ARBA" id="ARBA00023125"/>
    </source>
</evidence>
<keyword evidence="3" id="KW-0677">Repeat</keyword>
<keyword evidence="2" id="KW-0479">Metal-binding</keyword>
<feature type="domain" description="C2H2-type" evidence="12">
    <location>
        <begin position="436"/>
        <end position="463"/>
    </location>
</feature>
<feature type="domain" description="C2H2-type" evidence="12">
    <location>
        <begin position="464"/>
        <end position="491"/>
    </location>
</feature>
<keyword evidence="7" id="KW-0238">DNA-binding</keyword>
<dbReference type="GO" id="GO:0005634">
    <property type="term" value="C:nucleus"/>
    <property type="evidence" value="ECO:0007669"/>
    <property type="project" value="UniProtKB-SubCell"/>
</dbReference>
<evidence type="ECO:0000256" key="11">
    <source>
        <dbReference type="SAM" id="MobiDB-lite"/>
    </source>
</evidence>
<keyword evidence="5" id="KW-0862">Zinc</keyword>
<dbReference type="Pfam" id="PF00096">
    <property type="entry name" value="zf-C2H2"/>
    <property type="match status" value="4"/>
</dbReference>
<dbReference type="InterPro" id="IPR036236">
    <property type="entry name" value="Znf_C2H2_sf"/>
</dbReference>
<dbReference type="PANTHER" id="PTHR16515:SF49">
    <property type="entry name" value="GASTRULA ZINC FINGER PROTEIN XLCGF49.1-LIKE-RELATED"/>
    <property type="match status" value="1"/>
</dbReference>
<dbReference type="FunFam" id="3.30.160.60:FF:000690">
    <property type="entry name" value="Zinc finger protein 354C"/>
    <property type="match status" value="1"/>
</dbReference>
<feature type="region of interest" description="Disordered" evidence="11">
    <location>
        <begin position="190"/>
        <end position="209"/>
    </location>
</feature>
<dbReference type="AlphaFoldDB" id="A0A3B3T724"/>
<evidence type="ECO:0000256" key="4">
    <source>
        <dbReference type="ARBA" id="ARBA00022771"/>
    </source>
</evidence>
<dbReference type="SUPFAM" id="SSF57667">
    <property type="entry name" value="beta-beta-alpha zinc fingers"/>
    <property type="match status" value="3"/>
</dbReference>
<evidence type="ECO:0000256" key="6">
    <source>
        <dbReference type="ARBA" id="ARBA00023015"/>
    </source>
</evidence>
<keyword evidence="8" id="KW-0804">Transcription</keyword>
<dbReference type="FunFam" id="3.30.160.60:FF:000646">
    <property type="entry name" value="Myeloid zinc finger 1"/>
    <property type="match status" value="1"/>
</dbReference>
<protein>
    <recommendedName>
        <fullName evidence="12">C2H2-type domain-containing protein</fullName>
    </recommendedName>
</protein>
<name>A0A3B3T724_9TELE</name>
<evidence type="ECO:0000256" key="9">
    <source>
        <dbReference type="ARBA" id="ARBA00023242"/>
    </source>
</evidence>
<accession>A0A3B3T724</accession>
<dbReference type="PROSITE" id="PS50157">
    <property type="entry name" value="ZINC_FINGER_C2H2_2"/>
    <property type="match status" value="6"/>
</dbReference>
<feature type="domain" description="C2H2-type" evidence="12">
    <location>
        <begin position="520"/>
        <end position="547"/>
    </location>
</feature>
<evidence type="ECO:0000256" key="3">
    <source>
        <dbReference type="ARBA" id="ARBA00022737"/>
    </source>
</evidence>
<dbReference type="FunFam" id="3.30.160.60:FF:000100">
    <property type="entry name" value="Zinc finger 45-like"/>
    <property type="match status" value="1"/>
</dbReference>
<dbReference type="Proteomes" id="UP000261540">
    <property type="component" value="Unplaced"/>
</dbReference>
<dbReference type="GO" id="GO:0010468">
    <property type="term" value="P:regulation of gene expression"/>
    <property type="evidence" value="ECO:0007669"/>
    <property type="project" value="TreeGrafter"/>
</dbReference>
<feature type="compositionally biased region" description="Basic and acidic residues" evidence="11">
    <location>
        <begin position="57"/>
        <end position="73"/>
    </location>
</feature>
<keyword evidence="4 10" id="KW-0863">Zinc-finger</keyword>
<keyword evidence="6" id="KW-0805">Transcription regulation</keyword>
<dbReference type="SMART" id="SM00355">
    <property type="entry name" value="ZnF_C2H2"/>
    <property type="match status" value="6"/>
</dbReference>
<sequence>MSETILTFQAQLSGVMETVFKAAMYEIVRLVEDSFLEEVSRSREQVETLKKRLQWSESKRKEREASGRARCAECGRAGAEADGGQTEDRSPGPAHGVTEGRGLKQEGAQEIKWAGCPSQDVEPLTKVLDQEAVLGTDKLSAAIHVEGDKLKKEAFQLAAGSPRGPERWPVSLQAEEGDPAHLHVDFGEQQAQCSAEDWAPSSGQASQQPLKGHLPYGASFDTEAICGLEDALRTEAKAPCFTPVFDVRELGSQALHDAFGAPARMQTELEAVRVEERAPVLPGPLRSRRAACSNQQGAPSLSPHHDVDVGELNYLLINEDGYLQDAGDGFWGQGELGPADGGERLQKKLHDQAQMAVDRSGELNSERLHAAPTGVRERPRSCAQCRVSFPDSASLKAHMSTHKAGAAYTCTQCGKSFTQACNLKVHQRIHSRDGLHLCSHCGKGFVAFSDLKKHKCSHAGDKPYCCMLCGNKFSRLWNLKLHRRIHTQEKPHRCTQCEKSFTRADILKVHQRTHTGERPYCCTLCGLSFKRLDHLKSHQRKHKPQQT</sequence>
<dbReference type="Gene3D" id="3.30.160.60">
    <property type="entry name" value="Classic Zinc Finger"/>
    <property type="match status" value="5"/>
</dbReference>
<organism evidence="13 14">
    <name type="scientific">Paramormyrops kingsleyae</name>
    <dbReference type="NCBI Taxonomy" id="1676925"/>
    <lineage>
        <taxon>Eukaryota</taxon>
        <taxon>Metazoa</taxon>
        <taxon>Chordata</taxon>
        <taxon>Craniata</taxon>
        <taxon>Vertebrata</taxon>
        <taxon>Euteleostomi</taxon>
        <taxon>Actinopterygii</taxon>
        <taxon>Neopterygii</taxon>
        <taxon>Teleostei</taxon>
        <taxon>Osteoglossocephala</taxon>
        <taxon>Osteoglossomorpha</taxon>
        <taxon>Osteoglossiformes</taxon>
        <taxon>Mormyridae</taxon>
        <taxon>Paramormyrops</taxon>
    </lineage>
</organism>
<feature type="domain" description="C2H2-type" evidence="12">
    <location>
        <begin position="380"/>
        <end position="407"/>
    </location>
</feature>
<keyword evidence="14" id="KW-1185">Reference proteome</keyword>
<evidence type="ECO:0000256" key="2">
    <source>
        <dbReference type="ARBA" id="ARBA00022723"/>
    </source>
</evidence>
<dbReference type="FunFam" id="3.30.160.60:FF:001927">
    <property type="entry name" value="Zinc finger protein 1184"/>
    <property type="match status" value="1"/>
</dbReference>
<feature type="compositionally biased region" description="Low complexity" evidence="11">
    <location>
        <begin position="74"/>
        <end position="84"/>
    </location>
</feature>
<evidence type="ECO:0000313" key="13">
    <source>
        <dbReference type="Ensembl" id="ENSPKIP00000038096.1"/>
    </source>
</evidence>
<dbReference type="GO" id="GO:0003677">
    <property type="term" value="F:DNA binding"/>
    <property type="evidence" value="ECO:0007669"/>
    <property type="project" value="UniProtKB-KW"/>
</dbReference>
<evidence type="ECO:0000313" key="14">
    <source>
        <dbReference type="Proteomes" id="UP000261540"/>
    </source>
</evidence>
<dbReference type="GeneTree" id="ENSGT01150000286953"/>
<evidence type="ECO:0000256" key="5">
    <source>
        <dbReference type="ARBA" id="ARBA00022833"/>
    </source>
</evidence>
<evidence type="ECO:0000256" key="8">
    <source>
        <dbReference type="ARBA" id="ARBA00023163"/>
    </source>
</evidence>
<proteinExistence type="predicted"/>
<feature type="domain" description="C2H2-type" evidence="12">
    <location>
        <begin position="492"/>
        <end position="519"/>
    </location>
</feature>
<comment type="subcellular location">
    <subcellularLocation>
        <location evidence="1">Nucleus</location>
    </subcellularLocation>
</comment>
<evidence type="ECO:0000256" key="1">
    <source>
        <dbReference type="ARBA" id="ARBA00004123"/>
    </source>
</evidence>
<reference evidence="13" key="1">
    <citation type="submission" date="2025-08" db="UniProtKB">
        <authorList>
            <consortium name="Ensembl"/>
        </authorList>
    </citation>
    <scope>IDENTIFICATION</scope>
</reference>
<dbReference type="InterPro" id="IPR050331">
    <property type="entry name" value="Zinc_finger"/>
</dbReference>
<feature type="region of interest" description="Disordered" evidence="11">
    <location>
        <begin position="50"/>
        <end position="100"/>
    </location>
</feature>
<evidence type="ECO:0000259" key="12">
    <source>
        <dbReference type="PROSITE" id="PS50157"/>
    </source>
</evidence>
<dbReference type="FunFam" id="3.30.160.60:FF:000065">
    <property type="entry name" value="B-cell CLL/lymphoma 6, member B"/>
    <property type="match status" value="1"/>
</dbReference>
<dbReference type="GO" id="GO:0008270">
    <property type="term" value="F:zinc ion binding"/>
    <property type="evidence" value="ECO:0007669"/>
    <property type="project" value="UniProtKB-KW"/>
</dbReference>
<dbReference type="PANTHER" id="PTHR16515">
    <property type="entry name" value="PR DOMAIN ZINC FINGER PROTEIN"/>
    <property type="match status" value="1"/>
</dbReference>
<keyword evidence="9" id="KW-0539">Nucleus</keyword>
<dbReference type="PROSITE" id="PS00028">
    <property type="entry name" value="ZINC_FINGER_C2H2_1"/>
    <property type="match status" value="5"/>
</dbReference>
<reference evidence="13" key="2">
    <citation type="submission" date="2025-09" db="UniProtKB">
        <authorList>
            <consortium name="Ensembl"/>
        </authorList>
    </citation>
    <scope>IDENTIFICATION</scope>
</reference>